<proteinExistence type="predicted"/>
<name>A0ABN2LJW6_9ACTN</name>
<dbReference type="EMBL" id="BAAALT010000028">
    <property type="protein sequence ID" value="GAA1791218.1"/>
    <property type="molecule type" value="Genomic_DNA"/>
</dbReference>
<organism evidence="2 3">
    <name type="scientific">Luedemannella flava</name>
    <dbReference type="NCBI Taxonomy" id="349316"/>
    <lineage>
        <taxon>Bacteria</taxon>
        <taxon>Bacillati</taxon>
        <taxon>Actinomycetota</taxon>
        <taxon>Actinomycetes</taxon>
        <taxon>Micromonosporales</taxon>
        <taxon>Micromonosporaceae</taxon>
        <taxon>Luedemannella</taxon>
    </lineage>
</organism>
<keyword evidence="3" id="KW-1185">Reference proteome</keyword>
<feature type="region of interest" description="Disordered" evidence="1">
    <location>
        <begin position="25"/>
        <end position="84"/>
    </location>
</feature>
<dbReference type="RefSeq" id="WP_344126997.1">
    <property type="nucleotide sequence ID" value="NZ_BAAALT010000028.1"/>
</dbReference>
<sequence length="84" mass="8086">MGSSVGAAAAVGSAAVGVGVGVGVASATGVPQSPAEPGVSGSRTTAAATSVTTTVDRVSATGPVRTRLGRDNDRDADDTWRSSR</sequence>
<accession>A0ABN2LJW6</accession>
<reference evidence="2 3" key="1">
    <citation type="journal article" date="2019" name="Int. J. Syst. Evol. Microbiol.">
        <title>The Global Catalogue of Microorganisms (GCM) 10K type strain sequencing project: providing services to taxonomists for standard genome sequencing and annotation.</title>
        <authorList>
            <consortium name="The Broad Institute Genomics Platform"/>
            <consortium name="The Broad Institute Genome Sequencing Center for Infectious Disease"/>
            <person name="Wu L."/>
            <person name="Ma J."/>
        </authorList>
    </citation>
    <scope>NUCLEOTIDE SEQUENCE [LARGE SCALE GENOMIC DNA]</scope>
    <source>
        <strain evidence="2 3">JCM 13250</strain>
    </source>
</reference>
<evidence type="ECO:0000313" key="2">
    <source>
        <dbReference type="EMBL" id="GAA1791218.1"/>
    </source>
</evidence>
<dbReference type="Proteomes" id="UP001500218">
    <property type="component" value="Unassembled WGS sequence"/>
</dbReference>
<protein>
    <submittedName>
        <fullName evidence="2">Uncharacterized protein</fullName>
    </submittedName>
</protein>
<evidence type="ECO:0000256" key="1">
    <source>
        <dbReference type="SAM" id="MobiDB-lite"/>
    </source>
</evidence>
<feature type="compositionally biased region" description="Low complexity" evidence="1">
    <location>
        <begin position="38"/>
        <end position="61"/>
    </location>
</feature>
<gene>
    <name evidence="2" type="ORF">GCM10009682_11510</name>
</gene>
<feature type="compositionally biased region" description="Basic and acidic residues" evidence="1">
    <location>
        <begin position="68"/>
        <end position="84"/>
    </location>
</feature>
<comment type="caution">
    <text evidence="2">The sequence shown here is derived from an EMBL/GenBank/DDBJ whole genome shotgun (WGS) entry which is preliminary data.</text>
</comment>
<evidence type="ECO:0000313" key="3">
    <source>
        <dbReference type="Proteomes" id="UP001500218"/>
    </source>
</evidence>